<evidence type="ECO:0000313" key="5">
    <source>
        <dbReference type="EMBL" id="KAJ2689721.1"/>
    </source>
</evidence>
<evidence type="ECO:0000256" key="1">
    <source>
        <dbReference type="ARBA" id="ARBA00022729"/>
    </source>
</evidence>
<dbReference type="CDD" id="cd22191">
    <property type="entry name" value="DPBB_RlpA_EXP_N-like"/>
    <property type="match status" value="2"/>
</dbReference>
<protein>
    <recommendedName>
        <fullName evidence="4">RlpA-like protein double-psi beta-barrel domain-containing protein</fullName>
    </recommendedName>
</protein>
<feature type="region of interest" description="Disordered" evidence="2">
    <location>
        <begin position="153"/>
        <end position="185"/>
    </location>
</feature>
<organism evidence="5 6">
    <name type="scientific">Coemansia spiralis</name>
    <dbReference type="NCBI Taxonomy" id="417178"/>
    <lineage>
        <taxon>Eukaryota</taxon>
        <taxon>Fungi</taxon>
        <taxon>Fungi incertae sedis</taxon>
        <taxon>Zoopagomycota</taxon>
        <taxon>Kickxellomycotina</taxon>
        <taxon>Kickxellomycetes</taxon>
        <taxon>Kickxellales</taxon>
        <taxon>Kickxellaceae</taxon>
        <taxon>Coemansia</taxon>
    </lineage>
</organism>
<feature type="domain" description="RlpA-like protein double-psi beta-barrel" evidence="4">
    <location>
        <begin position="191"/>
        <end position="271"/>
    </location>
</feature>
<keyword evidence="6" id="KW-1185">Reference proteome</keyword>
<dbReference type="OrthoDB" id="406505at2759"/>
<gene>
    <name evidence="5" type="ORF">IWW39_001313</name>
</gene>
<proteinExistence type="predicted"/>
<dbReference type="InterPro" id="IPR036908">
    <property type="entry name" value="RlpA-like_sf"/>
</dbReference>
<accession>A0A9W8GNG7</accession>
<dbReference type="PANTHER" id="PTHR31836">
    <property type="match status" value="1"/>
</dbReference>
<dbReference type="AlphaFoldDB" id="A0A9W8GNG7"/>
<name>A0A9W8GNG7_9FUNG</name>
<evidence type="ECO:0000259" key="4">
    <source>
        <dbReference type="Pfam" id="PF03330"/>
    </source>
</evidence>
<feature type="chain" id="PRO_5040852897" description="RlpA-like protein double-psi beta-barrel domain-containing protein" evidence="3">
    <location>
        <begin position="22"/>
        <end position="287"/>
    </location>
</feature>
<keyword evidence="1 3" id="KW-0732">Signal</keyword>
<comment type="caution">
    <text evidence="5">The sequence shown here is derived from an EMBL/GenBank/DDBJ whole genome shotgun (WGS) entry which is preliminary data.</text>
</comment>
<dbReference type="InterPro" id="IPR009009">
    <property type="entry name" value="RlpA-like_DPBB"/>
</dbReference>
<dbReference type="PANTHER" id="PTHR31836:SF21">
    <property type="entry name" value="EXPANSIN-LIKE PROTEIN 7"/>
    <property type="match status" value="1"/>
</dbReference>
<reference evidence="5" key="1">
    <citation type="submission" date="2022-07" db="EMBL/GenBank/DDBJ databases">
        <title>Phylogenomic reconstructions and comparative analyses of Kickxellomycotina fungi.</title>
        <authorList>
            <person name="Reynolds N.K."/>
            <person name="Stajich J.E."/>
            <person name="Barry K."/>
            <person name="Grigoriev I.V."/>
            <person name="Crous P."/>
            <person name="Smith M.E."/>
        </authorList>
    </citation>
    <scope>NUCLEOTIDE SEQUENCE</scope>
    <source>
        <strain evidence="5">CBS 109367</strain>
    </source>
</reference>
<dbReference type="Proteomes" id="UP001151516">
    <property type="component" value="Unassembled WGS sequence"/>
</dbReference>
<feature type="signal peptide" evidence="3">
    <location>
        <begin position="1"/>
        <end position="21"/>
    </location>
</feature>
<dbReference type="InterPro" id="IPR051477">
    <property type="entry name" value="Expansin_CellWall"/>
</dbReference>
<dbReference type="Pfam" id="PF03330">
    <property type="entry name" value="DPBB_1"/>
    <property type="match status" value="1"/>
</dbReference>
<evidence type="ECO:0000256" key="2">
    <source>
        <dbReference type="SAM" id="MobiDB-lite"/>
    </source>
</evidence>
<dbReference type="SUPFAM" id="SSF50685">
    <property type="entry name" value="Barwin-like endoglucanases"/>
    <property type="match status" value="2"/>
</dbReference>
<evidence type="ECO:0000313" key="6">
    <source>
        <dbReference type="Proteomes" id="UP001151516"/>
    </source>
</evidence>
<feature type="compositionally biased region" description="Low complexity" evidence="2">
    <location>
        <begin position="172"/>
        <end position="184"/>
    </location>
</feature>
<evidence type="ECO:0000256" key="3">
    <source>
        <dbReference type="SAM" id="SignalP"/>
    </source>
</evidence>
<sequence length="287" mass="30315">MKAIFTAAIVAVSVLLSAVTATPVSSAPPKTLLQADMLQLGANDPVCGYVYNRFTTEYWGTIYGSKFDTKTNAEGMSLTCNKCVLMHGKKSVKVKIVGMCEGCGENAFEVSKTVLQALTGKTSNPDGVDDIPWEFVDCEAKVTLVLGESDVAPGLPSQPASNSALRRRAPKNKSSSGNKDSSVSAAGPFSGKLTWYDVGNDACGTNSKASEMVAALNKPQYGNVDKVSPNCGRCAKIKGDKATVVVRIVDACPECKFGSLDLSKAAFKKVTKADGEAKNISWSWVDC</sequence>
<dbReference type="EMBL" id="JANBTX010000021">
    <property type="protein sequence ID" value="KAJ2689721.1"/>
    <property type="molecule type" value="Genomic_DNA"/>
</dbReference>
<dbReference type="Gene3D" id="2.40.40.10">
    <property type="entry name" value="RlpA-like domain"/>
    <property type="match status" value="2"/>
</dbReference>